<evidence type="ECO:0000256" key="4">
    <source>
        <dbReference type="ARBA" id="ARBA00022729"/>
    </source>
</evidence>
<comment type="similarity">
    <text evidence="2">Belongs to the DIPK family.</text>
</comment>
<name>V3ZN87_LOTGI</name>
<accession>V3ZN87</accession>
<evidence type="ECO:0000256" key="2">
    <source>
        <dbReference type="ARBA" id="ARBA00006338"/>
    </source>
</evidence>
<dbReference type="InterPro" id="IPR020519">
    <property type="entry name" value="DIPK2A/B"/>
</dbReference>
<dbReference type="EMBL" id="KB203567">
    <property type="protein sequence ID" value="ESO83900.1"/>
    <property type="molecule type" value="Genomic_DNA"/>
</dbReference>
<dbReference type="STRING" id="225164.V3ZN87"/>
<sequence length="435" mass="49786">MLFISLLCSFILYYCIYRVIFSNDLQNESFLETDKCPACFGSSACGMLLDNHIKLTGWSKVRFLDVVNVKNVHFGKHIYSEEDVVLKKLALNNELVKVDNALCKDANRPEGCDIARVIYKTNTAHALKDKPILPKHLNSLEIGMFTCGSYRLLDKLWSKYQEKQPNNVILYRDKVQLMYISMVNTESLLMQTFPASDGWPFPKYYGACGRFVVLENAGKPLTEYYNAPFSTRVDLAYQLMKMAILMSENKEDFILYWTDIQYENFAVDVAGKVKIIDAENIIVVDKMAIEAKQPLGWSEPYESKFDDCEGRNCLTFSTDNLCRHMSSDHNYYALCRNLLSKYGTEPGMSGGLLHDMPKYAEDDWDLLNLLNECAYPSKPNGRFIVKETLLSAFDNLRNVDKVKDVKFGETQNDVKINSKHNSVKKIINSIADETK</sequence>
<reference evidence="6 7" key="1">
    <citation type="journal article" date="2013" name="Nature">
        <title>Insights into bilaterian evolution from three spiralian genomes.</title>
        <authorList>
            <person name="Simakov O."/>
            <person name="Marletaz F."/>
            <person name="Cho S.J."/>
            <person name="Edsinger-Gonzales E."/>
            <person name="Havlak P."/>
            <person name="Hellsten U."/>
            <person name="Kuo D.H."/>
            <person name="Larsson T."/>
            <person name="Lv J."/>
            <person name="Arendt D."/>
            <person name="Savage R."/>
            <person name="Osoegawa K."/>
            <person name="de Jong P."/>
            <person name="Grimwood J."/>
            <person name="Chapman J.A."/>
            <person name="Shapiro H."/>
            <person name="Aerts A."/>
            <person name="Otillar R.P."/>
            <person name="Terry A.Y."/>
            <person name="Boore J.L."/>
            <person name="Grigoriev I.V."/>
            <person name="Lindberg D.R."/>
            <person name="Seaver E.C."/>
            <person name="Weisblat D.A."/>
            <person name="Putnam N.H."/>
            <person name="Rokhsar D.S."/>
        </authorList>
    </citation>
    <scope>NUCLEOTIDE SEQUENCE [LARGE SCALE GENOMIC DNA]</scope>
</reference>
<dbReference type="OMA" id="LWAACYI"/>
<dbReference type="HOGENOM" id="CLU_052524_0_0_1"/>
<dbReference type="KEGG" id="lgi:LOTGIDRAFT_132744"/>
<evidence type="ECO:0000313" key="7">
    <source>
        <dbReference type="Proteomes" id="UP000030746"/>
    </source>
</evidence>
<dbReference type="AlphaFoldDB" id="V3ZN87"/>
<dbReference type="CTD" id="20233341"/>
<protein>
    <recommendedName>
        <fullName evidence="5">FAM69 protein-kinase domain-containing protein</fullName>
    </recommendedName>
</protein>
<evidence type="ECO:0000313" key="6">
    <source>
        <dbReference type="EMBL" id="ESO83900.1"/>
    </source>
</evidence>
<comment type="subcellular location">
    <subcellularLocation>
        <location evidence="1">Secreted</location>
    </subcellularLocation>
</comment>
<dbReference type="OrthoDB" id="10035316at2759"/>
<keyword evidence="4" id="KW-0732">Signal</keyword>
<feature type="domain" description="FAM69 protein-kinase" evidence="5">
    <location>
        <begin position="181"/>
        <end position="375"/>
    </location>
</feature>
<dbReference type="GeneID" id="20233341"/>
<gene>
    <name evidence="6" type="ORF">LOTGIDRAFT_132744</name>
</gene>
<keyword evidence="7" id="KW-1185">Reference proteome</keyword>
<dbReference type="Pfam" id="PF12260">
    <property type="entry name" value="PIP49_C"/>
    <property type="match status" value="1"/>
</dbReference>
<evidence type="ECO:0000259" key="5">
    <source>
        <dbReference type="Pfam" id="PF12260"/>
    </source>
</evidence>
<evidence type="ECO:0000256" key="1">
    <source>
        <dbReference type="ARBA" id="ARBA00004613"/>
    </source>
</evidence>
<keyword evidence="3" id="KW-0964">Secreted</keyword>
<dbReference type="PANTHER" id="PTHR32073:SF7">
    <property type="entry name" value="GH11358P"/>
    <property type="match status" value="1"/>
</dbReference>
<dbReference type="Proteomes" id="UP000030746">
    <property type="component" value="Unassembled WGS sequence"/>
</dbReference>
<evidence type="ECO:0000256" key="3">
    <source>
        <dbReference type="ARBA" id="ARBA00022525"/>
    </source>
</evidence>
<dbReference type="PANTHER" id="PTHR32073">
    <property type="entry name" value="GH11358P"/>
    <property type="match status" value="1"/>
</dbReference>
<organism evidence="6 7">
    <name type="scientific">Lottia gigantea</name>
    <name type="common">Giant owl limpet</name>
    <dbReference type="NCBI Taxonomy" id="225164"/>
    <lineage>
        <taxon>Eukaryota</taxon>
        <taxon>Metazoa</taxon>
        <taxon>Spiralia</taxon>
        <taxon>Lophotrochozoa</taxon>
        <taxon>Mollusca</taxon>
        <taxon>Gastropoda</taxon>
        <taxon>Patellogastropoda</taxon>
        <taxon>Lottioidea</taxon>
        <taxon>Lottiidae</taxon>
        <taxon>Lottia</taxon>
    </lineage>
</organism>
<dbReference type="GO" id="GO:0005576">
    <property type="term" value="C:extracellular region"/>
    <property type="evidence" value="ECO:0007669"/>
    <property type="project" value="UniProtKB-SubCell"/>
</dbReference>
<proteinExistence type="inferred from homology"/>
<dbReference type="InterPro" id="IPR022049">
    <property type="entry name" value="FAM69_kinase_dom"/>
</dbReference>
<dbReference type="RefSeq" id="XP_009065473.1">
    <property type="nucleotide sequence ID" value="XM_009067225.1"/>
</dbReference>